<dbReference type="SUPFAM" id="SSF47336">
    <property type="entry name" value="ACP-like"/>
    <property type="match status" value="1"/>
</dbReference>
<dbReference type="PANTHER" id="PTHR43775:SF51">
    <property type="entry name" value="INACTIVE PHENOLPHTHIOCEROL SYNTHESIS POLYKETIDE SYNTHASE TYPE I PKS1-RELATED"/>
    <property type="match status" value="1"/>
</dbReference>
<protein>
    <submittedName>
        <fullName evidence="5">Alpha/beta fold hydrolase</fullName>
    </submittedName>
</protein>
<accession>A0ABV8FVA0</accession>
<dbReference type="SMART" id="SM00824">
    <property type="entry name" value="PKS_TE"/>
    <property type="match status" value="1"/>
</dbReference>
<keyword evidence="3" id="KW-0808">Transferase</keyword>
<evidence type="ECO:0000313" key="6">
    <source>
        <dbReference type="Proteomes" id="UP001595847"/>
    </source>
</evidence>
<dbReference type="InterPro" id="IPR029058">
    <property type="entry name" value="AB_hydrolase_fold"/>
</dbReference>
<dbReference type="InterPro" id="IPR009081">
    <property type="entry name" value="PP-bd_ACP"/>
</dbReference>
<dbReference type="InterPro" id="IPR036736">
    <property type="entry name" value="ACP-like_sf"/>
</dbReference>
<dbReference type="InterPro" id="IPR006162">
    <property type="entry name" value="Ppantetheine_attach_site"/>
</dbReference>
<dbReference type="SUPFAM" id="SSF53474">
    <property type="entry name" value="alpha/beta-Hydrolases"/>
    <property type="match status" value="1"/>
</dbReference>
<dbReference type="InterPro" id="IPR020802">
    <property type="entry name" value="TesA-like"/>
</dbReference>
<keyword evidence="2" id="KW-0597">Phosphoprotein</keyword>
<dbReference type="GO" id="GO:0016787">
    <property type="term" value="F:hydrolase activity"/>
    <property type="evidence" value="ECO:0007669"/>
    <property type="project" value="UniProtKB-KW"/>
</dbReference>
<dbReference type="Proteomes" id="UP001595847">
    <property type="component" value="Unassembled WGS sequence"/>
</dbReference>
<dbReference type="Pfam" id="PF00550">
    <property type="entry name" value="PP-binding"/>
    <property type="match status" value="1"/>
</dbReference>
<dbReference type="PROSITE" id="PS50075">
    <property type="entry name" value="CARRIER"/>
    <property type="match status" value="1"/>
</dbReference>
<dbReference type="Gene3D" id="1.10.1200.10">
    <property type="entry name" value="ACP-like"/>
    <property type="match status" value="1"/>
</dbReference>
<evidence type="ECO:0000256" key="2">
    <source>
        <dbReference type="ARBA" id="ARBA00022553"/>
    </source>
</evidence>
<evidence type="ECO:0000313" key="5">
    <source>
        <dbReference type="EMBL" id="MFC3998998.1"/>
    </source>
</evidence>
<comment type="caution">
    <text evidence="5">The sequence shown here is derived from an EMBL/GenBank/DDBJ whole genome shotgun (WGS) entry which is preliminary data.</text>
</comment>
<dbReference type="EMBL" id="JBHSBH010000015">
    <property type="protein sequence ID" value="MFC3998998.1"/>
    <property type="molecule type" value="Genomic_DNA"/>
</dbReference>
<evidence type="ECO:0000259" key="4">
    <source>
        <dbReference type="PROSITE" id="PS50075"/>
    </source>
</evidence>
<proteinExistence type="predicted"/>
<reference evidence="6" key="1">
    <citation type="journal article" date="2019" name="Int. J. Syst. Evol. Microbiol.">
        <title>The Global Catalogue of Microorganisms (GCM) 10K type strain sequencing project: providing services to taxonomists for standard genome sequencing and annotation.</title>
        <authorList>
            <consortium name="The Broad Institute Genomics Platform"/>
            <consortium name="The Broad Institute Genome Sequencing Center for Infectious Disease"/>
            <person name="Wu L."/>
            <person name="Ma J."/>
        </authorList>
    </citation>
    <scope>NUCLEOTIDE SEQUENCE [LARGE SCALE GENOMIC DNA]</scope>
    <source>
        <strain evidence="6">TBRC 1826</strain>
    </source>
</reference>
<dbReference type="RefSeq" id="WP_378537194.1">
    <property type="nucleotide sequence ID" value="NZ_JBHSBH010000015.1"/>
</dbReference>
<keyword evidence="6" id="KW-1185">Reference proteome</keyword>
<feature type="domain" description="Carrier" evidence="4">
    <location>
        <begin position="24"/>
        <end position="99"/>
    </location>
</feature>
<dbReference type="Gene3D" id="3.40.50.1820">
    <property type="entry name" value="alpha/beta hydrolase"/>
    <property type="match status" value="1"/>
</dbReference>
<name>A0ABV8FVA0_9ACTN</name>
<sequence length="392" mass="41056">AGAPADGAGLRRRLSGLPADGQRAALTDLVREHAAAVLGHTAAEAVPADRGFLELGFDSLTAIELRNRLAAATGLRLPAGLVFTRPTPAAVAAHIAPLLAVPGDRPAAPAAPASPAAEEDPFAGIVPLFRQACAEGRIRDGMAVVEAAARLRPRFTSAESHRGGPVEGVRLAEGDAHPALVCFPSLVMISGLHEYARFAAAVRGERDLIVFPQPGFAGAEPLPASVDAVVDVQADAVLRATGGRPFTVVGRSSGGWVAAAVAARLERHGVFPRALALLDTPYPTDDVTLPVIENGVVQREEQIGVMDGARLTAMGAYTRLFVDWRPERIAAPTVVLRPEKPVADRSGALLDPFGWAPPHTVVRVPGDHFTMLEEHVGSASAILHTWLAERGR</sequence>
<dbReference type="InterPro" id="IPR050091">
    <property type="entry name" value="PKS_NRPS_Biosynth_Enz"/>
</dbReference>
<dbReference type="InterPro" id="IPR001031">
    <property type="entry name" value="Thioesterase"/>
</dbReference>
<organism evidence="5 6">
    <name type="scientific">Nocardiopsis sediminis</name>
    <dbReference type="NCBI Taxonomy" id="1778267"/>
    <lineage>
        <taxon>Bacteria</taxon>
        <taxon>Bacillati</taxon>
        <taxon>Actinomycetota</taxon>
        <taxon>Actinomycetes</taxon>
        <taxon>Streptosporangiales</taxon>
        <taxon>Nocardiopsidaceae</taxon>
        <taxon>Nocardiopsis</taxon>
    </lineage>
</organism>
<evidence type="ECO:0000256" key="3">
    <source>
        <dbReference type="ARBA" id="ARBA00022679"/>
    </source>
</evidence>
<keyword evidence="5" id="KW-0378">Hydrolase</keyword>
<dbReference type="PANTHER" id="PTHR43775">
    <property type="entry name" value="FATTY ACID SYNTHASE"/>
    <property type="match status" value="1"/>
</dbReference>
<dbReference type="SMART" id="SM00823">
    <property type="entry name" value="PKS_PP"/>
    <property type="match status" value="1"/>
</dbReference>
<feature type="non-terminal residue" evidence="5">
    <location>
        <position position="1"/>
    </location>
</feature>
<dbReference type="PROSITE" id="PS00012">
    <property type="entry name" value="PHOSPHOPANTETHEINE"/>
    <property type="match status" value="1"/>
</dbReference>
<dbReference type="SMART" id="SM01294">
    <property type="entry name" value="PKS_PP_betabranch"/>
    <property type="match status" value="1"/>
</dbReference>
<keyword evidence="1" id="KW-0596">Phosphopantetheine</keyword>
<dbReference type="InterPro" id="IPR020806">
    <property type="entry name" value="PKS_PP-bd"/>
</dbReference>
<evidence type="ECO:0000256" key="1">
    <source>
        <dbReference type="ARBA" id="ARBA00022450"/>
    </source>
</evidence>
<dbReference type="Pfam" id="PF00975">
    <property type="entry name" value="Thioesterase"/>
    <property type="match status" value="1"/>
</dbReference>
<gene>
    <name evidence="5" type="ORF">ACFOVU_23965</name>
</gene>